<dbReference type="Pfam" id="PF00218">
    <property type="entry name" value="IGPS"/>
    <property type="match status" value="1"/>
</dbReference>
<feature type="domain" description="Indole-3-glycerol phosphate synthase" evidence="10">
    <location>
        <begin position="111"/>
        <end position="340"/>
    </location>
</feature>
<dbReference type="Gene3D" id="3.20.20.70">
    <property type="entry name" value="Aldolase class I"/>
    <property type="match status" value="1"/>
</dbReference>
<comment type="pathway">
    <text evidence="2">Amino-acid biosynthesis; L-tryptophan biosynthesis; L-tryptophan from chorismate: step 4/5.</text>
</comment>
<keyword evidence="8" id="KW-0456">Lyase</keyword>
<feature type="chain" id="PRO_5004904732" description="indole-3-glycerol-phosphate synthase" evidence="9">
    <location>
        <begin position="23"/>
        <end position="369"/>
    </location>
</feature>
<keyword evidence="5" id="KW-0210">Decarboxylase</keyword>
<sequence>MHLAPGHYFLCLAFLAARLSVAFLMTHVQRSPPHFRTLKTDTHEAKAMPHKFKIVNKYQGGRAEHSKAHSLNWLEEVQRKNYEVQQLRETEEGSRLLARLRSVNLVGGYRVARALKRSTGEQVHVMSVIAEIKRRTPTGDTTPTELAAIADVGLVARQLADCGADVLMVTTDETCYGGSIMDLRSAREAFADIPDEKRPPIVAKDIYIHPLQISQAMEHGADGVLLMASLMGASLSGLLDACTCLGLEALVEVHTVAELEKALELGATNIVATNWDRIENALYKDQAKGLKGMIPDLIVAICAGDVGTVDDAAELADMGYDAVILGRGLATSADITRFISSIRSRESMPSLLTGAGMMAEDLRRGRREG</sequence>
<dbReference type="EC" id="4.1.1.48" evidence="3"/>
<comment type="catalytic activity">
    <reaction evidence="1">
        <text>1-(2-carboxyphenylamino)-1-deoxy-D-ribulose 5-phosphate + H(+) = (1S,2R)-1-C-(indol-3-yl)glycerol 3-phosphate + CO2 + H2O</text>
        <dbReference type="Rhea" id="RHEA:23476"/>
        <dbReference type="ChEBI" id="CHEBI:15377"/>
        <dbReference type="ChEBI" id="CHEBI:15378"/>
        <dbReference type="ChEBI" id="CHEBI:16526"/>
        <dbReference type="ChEBI" id="CHEBI:58613"/>
        <dbReference type="ChEBI" id="CHEBI:58866"/>
        <dbReference type="EC" id="4.1.1.48"/>
    </reaction>
</comment>
<organism evidence="11 12">
    <name type="scientific">Nannochloropsis gaditana</name>
    <dbReference type="NCBI Taxonomy" id="72520"/>
    <lineage>
        <taxon>Eukaryota</taxon>
        <taxon>Sar</taxon>
        <taxon>Stramenopiles</taxon>
        <taxon>Ochrophyta</taxon>
        <taxon>Eustigmatophyceae</taxon>
        <taxon>Eustigmatales</taxon>
        <taxon>Monodopsidaceae</taxon>
        <taxon>Nannochloropsis</taxon>
    </lineage>
</organism>
<dbReference type="PANTHER" id="PTHR22854">
    <property type="entry name" value="TRYPTOPHAN BIOSYNTHESIS PROTEIN"/>
    <property type="match status" value="1"/>
</dbReference>
<dbReference type="GO" id="GO:0004640">
    <property type="term" value="F:phosphoribosylanthranilate isomerase activity"/>
    <property type="evidence" value="ECO:0007669"/>
    <property type="project" value="TreeGrafter"/>
</dbReference>
<protein>
    <recommendedName>
        <fullName evidence="3">indole-3-glycerol-phosphate synthase</fullName>
        <ecNumber evidence="3">4.1.1.48</ecNumber>
    </recommendedName>
</protein>
<dbReference type="EMBL" id="AZIL01000936">
    <property type="protein sequence ID" value="EWM25366.1"/>
    <property type="molecule type" value="Genomic_DNA"/>
</dbReference>
<evidence type="ECO:0000256" key="7">
    <source>
        <dbReference type="ARBA" id="ARBA00023141"/>
    </source>
</evidence>
<keyword evidence="4" id="KW-0028">Amino-acid biosynthesis</keyword>
<dbReference type="Proteomes" id="UP000019335">
    <property type="component" value="Chromosome 11"/>
</dbReference>
<dbReference type="InterPro" id="IPR013785">
    <property type="entry name" value="Aldolase_TIM"/>
</dbReference>
<dbReference type="InterPro" id="IPR011060">
    <property type="entry name" value="RibuloseP-bd_barrel"/>
</dbReference>
<dbReference type="UniPathway" id="UPA00035">
    <property type="reaction ID" value="UER00043"/>
</dbReference>
<evidence type="ECO:0000313" key="11">
    <source>
        <dbReference type="EMBL" id="EWM25366.1"/>
    </source>
</evidence>
<evidence type="ECO:0000256" key="1">
    <source>
        <dbReference type="ARBA" id="ARBA00001633"/>
    </source>
</evidence>
<dbReference type="AlphaFoldDB" id="W7TXI0"/>
<dbReference type="InterPro" id="IPR013798">
    <property type="entry name" value="Indole-3-glycerol_P_synth_dom"/>
</dbReference>
<dbReference type="SUPFAM" id="SSF51366">
    <property type="entry name" value="Ribulose-phoshate binding barrel"/>
    <property type="match status" value="1"/>
</dbReference>
<keyword evidence="12" id="KW-1185">Reference proteome</keyword>
<dbReference type="CDD" id="cd00331">
    <property type="entry name" value="IGPS"/>
    <property type="match status" value="1"/>
</dbReference>
<gene>
    <name evidence="11" type="primary">IGPS</name>
    <name evidence="11" type="ORF">Naga_100005g27</name>
</gene>
<evidence type="ECO:0000256" key="6">
    <source>
        <dbReference type="ARBA" id="ARBA00022822"/>
    </source>
</evidence>
<reference evidence="11 12" key="1">
    <citation type="journal article" date="2014" name="Mol. Plant">
        <title>Chromosome Scale Genome Assembly and Transcriptome Profiling of Nannochloropsis gaditana in Nitrogen Depletion.</title>
        <authorList>
            <person name="Corteggiani Carpinelli E."/>
            <person name="Telatin A."/>
            <person name="Vitulo N."/>
            <person name="Forcato C."/>
            <person name="D'Angelo M."/>
            <person name="Schiavon R."/>
            <person name="Vezzi A."/>
            <person name="Giacometti G.M."/>
            <person name="Morosinotto T."/>
            <person name="Valle G."/>
        </authorList>
    </citation>
    <scope>NUCLEOTIDE SEQUENCE [LARGE SCALE GENOMIC DNA]</scope>
    <source>
        <strain evidence="11 12">B-31</strain>
    </source>
</reference>
<evidence type="ECO:0000256" key="4">
    <source>
        <dbReference type="ARBA" id="ARBA00022605"/>
    </source>
</evidence>
<dbReference type="InterPro" id="IPR045186">
    <property type="entry name" value="Indole-3-glycerol_P_synth"/>
</dbReference>
<comment type="caution">
    <text evidence="11">The sequence shown here is derived from an EMBL/GenBank/DDBJ whole genome shotgun (WGS) entry which is preliminary data.</text>
</comment>
<evidence type="ECO:0000256" key="3">
    <source>
        <dbReference type="ARBA" id="ARBA00012362"/>
    </source>
</evidence>
<keyword evidence="9" id="KW-0732">Signal</keyword>
<evidence type="ECO:0000256" key="5">
    <source>
        <dbReference type="ARBA" id="ARBA00022793"/>
    </source>
</evidence>
<evidence type="ECO:0000259" key="10">
    <source>
        <dbReference type="Pfam" id="PF00218"/>
    </source>
</evidence>
<name>W7TXI0_9STRA</name>
<evidence type="ECO:0000256" key="8">
    <source>
        <dbReference type="ARBA" id="ARBA00023239"/>
    </source>
</evidence>
<dbReference type="OrthoDB" id="524799at2759"/>
<proteinExistence type="predicted"/>
<evidence type="ECO:0000313" key="12">
    <source>
        <dbReference type="Proteomes" id="UP000019335"/>
    </source>
</evidence>
<keyword evidence="7" id="KW-0057">Aromatic amino acid biosynthesis</keyword>
<dbReference type="PANTHER" id="PTHR22854:SF2">
    <property type="entry name" value="INDOLE-3-GLYCEROL-PHOSPHATE SYNTHASE"/>
    <property type="match status" value="1"/>
</dbReference>
<evidence type="ECO:0000256" key="9">
    <source>
        <dbReference type="SAM" id="SignalP"/>
    </source>
</evidence>
<dbReference type="GO" id="GO:0004425">
    <property type="term" value="F:indole-3-glycerol-phosphate synthase activity"/>
    <property type="evidence" value="ECO:0007669"/>
    <property type="project" value="UniProtKB-EC"/>
</dbReference>
<dbReference type="GO" id="GO:0000162">
    <property type="term" value="P:L-tryptophan biosynthetic process"/>
    <property type="evidence" value="ECO:0007669"/>
    <property type="project" value="UniProtKB-UniPathway"/>
</dbReference>
<evidence type="ECO:0000256" key="2">
    <source>
        <dbReference type="ARBA" id="ARBA00004696"/>
    </source>
</evidence>
<feature type="signal peptide" evidence="9">
    <location>
        <begin position="1"/>
        <end position="22"/>
    </location>
</feature>
<accession>W7TXI0</accession>
<keyword evidence="6" id="KW-0822">Tryptophan biosynthesis</keyword>